<keyword evidence="3 16" id="KW-0723">Serine/threonine-protein kinase</keyword>
<dbReference type="PANTHER" id="PTHR27008">
    <property type="entry name" value="OS04G0122200 PROTEIN"/>
    <property type="match status" value="1"/>
</dbReference>
<evidence type="ECO:0000256" key="5">
    <source>
        <dbReference type="ARBA" id="ARBA00022679"/>
    </source>
</evidence>
<keyword evidence="4" id="KW-0433">Leucine-rich repeat</keyword>
<dbReference type="InterPro" id="IPR051809">
    <property type="entry name" value="Plant_receptor-like_S/T_kinase"/>
</dbReference>
<comment type="catalytic activity">
    <reaction evidence="13">
        <text>L-threonyl-[protein] + ATP = O-phospho-L-threonyl-[protein] + ADP + H(+)</text>
        <dbReference type="Rhea" id="RHEA:46608"/>
        <dbReference type="Rhea" id="RHEA-COMP:11060"/>
        <dbReference type="Rhea" id="RHEA-COMP:11605"/>
        <dbReference type="ChEBI" id="CHEBI:15378"/>
        <dbReference type="ChEBI" id="CHEBI:30013"/>
        <dbReference type="ChEBI" id="CHEBI:30616"/>
        <dbReference type="ChEBI" id="CHEBI:61977"/>
        <dbReference type="ChEBI" id="CHEBI:456216"/>
        <dbReference type="EC" id="2.7.11.1"/>
    </reaction>
</comment>
<dbReference type="FunFam" id="1.10.510.10:FF:001023">
    <property type="entry name" value="Os07g0541700 protein"/>
    <property type="match status" value="1"/>
</dbReference>
<sequence>MFFSGKVEAVTVSTPELMHNIPRITYRELSEATGRFDEQRLIGSGSYGRVFKGILPDKTAIAVKVLHLQTGNSTKCFNRECQVLRGIRHRNLIRIITVCSLPDFKALVLPYMKNGSLDCHLYPLGGNGLGSDSSSLSLIQRVNICSDIAEGVAYLHHHSPVRVIHCDLKPSNVLLNEDMTALVSDFGMARLVMTAGAVDDMGNSTANMLHGSIGYIAPGR</sequence>
<dbReference type="InterPro" id="IPR017441">
    <property type="entry name" value="Protein_kinase_ATP_BS"/>
</dbReference>
<evidence type="ECO:0000256" key="3">
    <source>
        <dbReference type="ARBA" id="ARBA00022527"/>
    </source>
</evidence>
<keyword evidence="9" id="KW-0418">Kinase</keyword>
<dbReference type="InterPro" id="IPR011009">
    <property type="entry name" value="Kinase-like_dom_sf"/>
</dbReference>
<evidence type="ECO:0000256" key="8">
    <source>
        <dbReference type="ARBA" id="ARBA00022741"/>
    </source>
</evidence>
<dbReference type="GO" id="GO:0005524">
    <property type="term" value="F:ATP binding"/>
    <property type="evidence" value="ECO:0007669"/>
    <property type="project" value="UniProtKB-UniRule"/>
</dbReference>
<evidence type="ECO:0000256" key="1">
    <source>
        <dbReference type="ARBA" id="ARBA00004370"/>
    </source>
</evidence>
<keyword evidence="12" id="KW-0472">Membrane</keyword>
<dbReference type="Gene3D" id="1.10.510.10">
    <property type="entry name" value="Transferase(Phosphotransferase) domain 1"/>
    <property type="match status" value="1"/>
</dbReference>
<name>A0AAP0WVL1_LIQFO</name>
<gene>
    <name evidence="18" type="ORF">L1049_003924</name>
</gene>
<dbReference type="GO" id="GO:0016020">
    <property type="term" value="C:membrane"/>
    <property type="evidence" value="ECO:0007669"/>
    <property type="project" value="UniProtKB-SubCell"/>
</dbReference>
<dbReference type="FunFam" id="3.30.200.20:FF:000543">
    <property type="entry name" value="Putative leucine-rich repeat receptor-like serine/threonine-protein kinase"/>
    <property type="match status" value="1"/>
</dbReference>
<feature type="domain" description="Protein kinase" evidence="17">
    <location>
        <begin position="36"/>
        <end position="220"/>
    </location>
</feature>
<organism evidence="18 19">
    <name type="scientific">Liquidambar formosana</name>
    <name type="common">Formosan gum</name>
    <dbReference type="NCBI Taxonomy" id="63359"/>
    <lineage>
        <taxon>Eukaryota</taxon>
        <taxon>Viridiplantae</taxon>
        <taxon>Streptophyta</taxon>
        <taxon>Embryophyta</taxon>
        <taxon>Tracheophyta</taxon>
        <taxon>Spermatophyta</taxon>
        <taxon>Magnoliopsida</taxon>
        <taxon>eudicotyledons</taxon>
        <taxon>Gunneridae</taxon>
        <taxon>Pentapetalae</taxon>
        <taxon>Saxifragales</taxon>
        <taxon>Altingiaceae</taxon>
        <taxon>Liquidambar</taxon>
    </lineage>
</organism>
<dbReference type="PANTHER" id="PTHR27008:SF510">
    <property type="entry name" value="OS09G0423200 PROTEIN"/>
    <property type="match status" value="1"/>
</dbReference>
<evidence type="ECO:0000256" key="9">
    <source>
        <dbReference type="ARBA" id="ARBA00022777"/>
    </source>
</evidence>
<dbReference type="Pfam" id="PF00069">
    <property type="entry name" value="Pkinase"/>
    <property type="match status" value="1"/>
</dbReference>
<dbReference type="Proteomes" id="UP001415857">
    <property type="component" value="Unassembled WGS sequence"/>
</dbReference>
<dbReference type="PROSITE" id="PS50011">
    <property type="entry name" value="PROTEIN_KINASE_DOM"/>
    <property type="match status" value="1"/>
</dbReference>
<protein>
    <recommendedName>
        <fullName evidence="2">non-specific serine/threonine protein kinase</fullName>
        <ecNumber evidence="2">2.7.11.1</ecNumber>
    </recommendedName>
</protein>
<evidence type="ECO:0000256" key="16">
    <source>
        <dbReference type="RuleBase" id="RU000304"/>
    </source>
</evidence>
<keyword evidence="5" id="KW-0808">Transferase</keyword>
<dbReference type="Gene3D" id="3.30.200.20">
    <property type="entry name" value="Phosphorylase Kinase, domain 1"/>
    <property type="match status" value="1"/>
</dbReference>
<dbReference type="SUPFAM" id="SSF56112">
    <property type="entry name" value="Protein kinase-like (PK-like)"/>
    <property type="match status" value="1"/>
</dbReference>
<evidence type="ECO:0000256" key="15">
    <source>
        <dbReference type="PROSITE-ProRule" id="PRU10141"/>
    </source>
</evidence>
<evidence type="ECO:0000259" key="17">
    <source>
        <dbReference type="PROSITE" id="PS50011"/>
    </source>
</evidence>
<feature type="binding site" evidence="15">
    <location>
        <position position="64"/>
    </location>
    <ligand>
        <name>ATP</name>
        <dbReference type="ChEBI" id="CHEBI:30616"/>
    </ligand>
</feature>
<evidence type="ECO:0000313" key="18">
    <source>
        <dbReference type="EMBL" id="KAK9281032.1"/>
    </source>
</evidence>
<keyword evidence="11" id="KW-1133">Transmembrane helix</keyword>
<dbReference type="InterPro" id="IPR000719">
    <property type="entry name" value="Prot_kinase_dom"/>
</dbReference>
<reference evidence="18 19" key="1">
    <citation type="journal article" date="2024" name="Plant J.">
        <title>Genome sequences and population genomics reveal climatic adaptation and genomic divergence between two closely related sweetgum species.</title>
        <authorList>
            <person name="Xu W.Q."/>
            <person name="Ren C.Q."/>
            <person name="Zhang X.Y."/>
            <person name="Comes H.P."/>
            <person name="Liu X.H."/>
            <person name="Li Y.G."/>
            <person name="Kettle C.J."/>
            <person name="Jalonen R."/>
            <person name="Gaisberger H."/>
            <person name="Ma Y.Z."/>
            <person name="Qiu Y.X."/>
        </authorList>
    </citation>
    <scope>NUCLEOTIDE SEQUENCE [LARGE SCALE GENOMIC DNA]</scope>
    <source>
        <strain evidence="18">Hangzhou</strain>
    </source>
</reference>
<evidence type="ECO:0000256" key="12">
    <source>
        <dbReference type="ARBA" id="ARBA00023136"/>
    </source>
</evidence>
<proteinExistence type="inferred from homology"/>
<dbReference type="AlphaFoldDB" id="A0AAP0WVL1"/>
<keyword evidence="8 15" id="KW-0547">Nucleotide-binding</keyword>
<keyword evidence="7" id="KW-0677">Repeat</keyword>
<comment type="similarity">
    <text evidence="16">Belongs to the protein kinase superfamily.</text>
</comment>
<comment type="catalytic activity">
    <reaction evidence="14">
        <text>L-seryl-[protein] + ATP = O-phospho-L-seryl-[protein] + ADP + H(+)</text>
        <dbReference type="Rhea" id="RHEA:17989"/>
        <dbReference type="Rhea" id="RHEA-COMP:9863"/>
        <dbReference type="Rhea" id="RHEA-COMP:11604"/>
        <dbReference type="ChEBI" id="CHEBI:15378"/>
        <dbReference type="ChEBI" id="CHEBI:29999"/>
        <dbReference type="ChEBI" id="CHEBI:30616"/>
        <dbReference type="ChEBI" id="CHEBI:83421"/>
        <dbReference type="ChEBI" id="CHEBI:456216"/>
        <dbReference type="EC" id="2.7.11.1"/>
    </reaction>
</comment>
<evidence type="ECO:0000256" key="2">
    <source>
        <dbReference type="ARBA" id="ARBA00012513"/>
    </source>
</evidence>
<evidence type="ECO:0000256" key="13">
    <source>
        <dbReference type="ARBA" id="ARBA00047899"/>
    </source>
</evidence>
<keyword evidence="19" id="KW-1185">Reference proteome</keyword>
<evidence type="ECO:0000256" key="7">
    <source>
        <dbReference type="ARBA" id="ARBA00022737"/>
    </source>
</evidence>
<evidence type="ECO:0000256" key="10">
    <source>
        <dbReference type="ARBA" id="ARBA00022840"/>
    </source>
</evidence>
<dbReference type="InterPro" id="IPR008271">
    <property type="entry name" value="Ser/Thr_kinase_AS"/>
</dbReference>
<dbReference type="PIRSF" id="PIRSF000654">
    <property type="entry name" value="Integrin-linked_kinase"/>
    <property type="match status" value="1"/>
</dbReference>
<dbReference type="SMART" id="SM00220">
    <property type="entry name" value="S_TKc"/>
    <property type="match status" value="1"/>
</dbReference>
<dbReference type="EMBL" id="JBBPBK010000007">
    <property type="protein sequence ID" value="KAK9281032.1"/>
    <property type="molecule type" value="Genomic_DNA"/>
</dbReference>
<keyword evidence="10 15" id="KW-0067">ATP-binding</keyword>
<dbReference type="PROSITE" id="PS00107">
    <property type="entry name" value="PROTEIN_KINASE_ATP"/>
    <property type="match status" value="1"/>
</dbReference>
<comment type="caution">
    <text evidence="18">The sequence shown here is derived from an EMBL/GenBank/DDBJ whole genome shotgun (WGS) entry which is preliminary data.</text>
</comment>
<evidence type="ECO:0000256" key="14">
    <source>
        <dbReference type="ARBA" id="ARBA00048679"/>
    </source>
</evidence>
<evidence type="ECO:0000256" key="11">
    <source>
        <dbReference type="ARBA" id="ARBA00022989"/>
    </source>
</evidence>
<dbReference type="EC" id="2.7.11.1" evidence="2"/>
<evidence type="ECO:0000256" key="4">
    <source>
        <dbReference type="ARBA" id="ARBA00022614"/>
    </source>
</evidence>
<accession>A0AAP0WVL1</accession>
<dbReference type="PROSITE" id="PS00108">
    <property type="entry name" value="PROTEIN_KINASE_ST"/>
    <property type="match status" value="1"/>
</dbReference>
<evidence type="ECO:0000256" key="6">
    <source>
        <dbReference type="ARBA" id="ARBA00022692"/>
    </source>
</evidence>
<comment type="subcellular location">
    <subcellularLocation>
        <location evidence="1">Membrane</location>
    </subcellularLocation>
</comment>
<evidence type="ECO:0000313" key="19">
    <source>
        <dbReference type="Proteomes" id="UP001415857"/>
    </source>
</evidence>
<keyword evidence="6" id="KW-0812">Transmembrane</keyword>
<dbReference type="GO" id="GO:0004674">
    <property type="term" value="F:protein serine/threonine kinase activity"/>
    <property type="evidence" value="ECO:0007669"/>
    <property type="project" value="UniProtKB-KW"/>
</dbReference>